<dbReference type="Proteomes" id="UP001515500">
    <property type="component" value="Chromosome 4"/>
</dbReference>
<protein>
    <submittedName>
        <fullName evidence="3">Uncharacterized mitochondrial protein AtMg00810-like</fullName>
    </submittedName>
</protein>
<dbReference type="PANTHER" id="PTHR11439">
    <property type="entry name" value="GAG-POL-RELATED RETROTRANSPOSON"/>
    <property type="match status" value="1"/>
</dbReference>
<dbReference type="CDD" id="cd09272">
    <property type="entry name" value="RNase_HI_RT_Ty1"/>
    <property type="match status" value="1"/>
</dbReference>
<proteinExistence type="predicted"/>
<dbReference type="AlphaFoldDB" id="A0AB40B365"/>
<keyword evidence="2" id="KW-1185">Reference proteome</keyword>
<organism evidence="2 3">
    <name type="scientific">Dioscorea cayennensis subsp. rotundata</name>
    <name type="common">White Guinea yam</name>
    <name type="synonym">Dioscorea rotundata</name>
    <dbReference type="NCBI Taxonomy" id="55577"/>
    <lineage>
        <taxon>Eukaryota</taxon>
        <taxon>Viridiplantae</taxon>
        <taxon>Streptophyta</taxon>
        <taxon>Embryophyta</taxon>
        <taxon>Tracheophyta</taxon>
        <taxon>Spermatophyta</taxon>
        <taxon>Magnoliopsida</taxon>
        <taxon>Liliopsida</taxon>
        <taxon>Dioscoreales</taxon>
        <taxon>Dioscoreaceae</taxon>
        <taxon>Dioscorea</taxon>
    </lineage>
</organism>
<dbReference type="InterPro" id="IPR013103">
    <property type="entry name" value="RVT_2"/>
</dbReference>
<sequence>MLKEFKEEMMKTFEMSDLGELKYILGLEVKNLNDGLFVSQHKYAANLLNKFGMENCNSATTPMNTNEHLQLHDDSENVCSTKYRRIVGGLLYLTHTKPDLMFAVSTVSRFMSSPSSHHYGALKRILRYVKGTLNYGLFYKTIGGLELQGHSDSDWGGSIDDRRSTSGWCFSLRSAVIAWSSKKQTIAALSSTEAEYITLTSAACEAVWLRRLMNDLYEKQTSASVIYCDSNQPFKLLETQYIMEEQNILTPVITSSEI</sequence>
<dbReference type="RefSeq" id="XP_039121527.1">
    <property type="nucleotide sequence ID" value="XM_039265593.1"/>
</dbReference>
<dbReference type="PANTHER" id="PTHR11439:SF463">
    <property type="entry name" value="REVERSE TRANSCRIPTASE TY1_COPIA-TYPE DOMAIN-CONTAINING PROTEIN"/>
    <property type="match status" value="1"/>
</dbReference>
<accession>A0AB40B365</accession>
<evidence type="ECO:0000313" key="2">
    <source>
        <dbReference type="Proteomes" id="UP001515500"/>
    </source>
</evidence>
<dbReference type="Pfam" id="PF07727">
    <property type="entry name" value="RVT_2"/>
    <property type="match status" value="1"/>
</dbReference>
<dbReference type="GeneID" id="120258236"/>
<reference evidence="3" key="1">
    <citation type="submission" date="2025-08" db="UniProtKB">
        <authorList>
            <consortium name="RefSeq"/>
        </authorList>
    </citation>
    <scope>IDENTIFICATION</scope>
</reference>
<name>A0AB40B365_DIOCR</name>
<feature type="domain" description="Reverse transcriptase Ty1/copia-type" evidence="1">
    <location>
        <begin position="1"/>
        <end position="64"/>
    </location>
</feature>
<evidence type="ECO:0000313" key="3">
    <source>
        <dbReference type="RefSeq" id="XP_039121527.1"/>
    </source>
</evidence>
<evidence type="ECO:0000259" key="1">
    <source>
        <dbReference type="Pfam" id="PF07727"/>
    </source>
</evidence>
<gene>
    <name evidence="3" type="primary">LOC120258236</name>
</gene>